<evidence type="ECO:0000313" key="6">
    <source>
        <dbReference type="EMBL" id="REE80181.1"/>
    </source>
</evidence>
<proteinExistence type="predicted"/>
<keyword evidence="7" id="KW-1185">Reference proteome</keyword>
<dbReference type="RefSeq" id="WP_116190344.1">
    <property type="nucleotide sequence ID" value="NZ_QTTN01000021.1"/>
</dbReference>
<dbReference type="InterPro" id="IPR050097">
    <property type="entry name" value="Ferredoxin-NADP_redctase_2"/>
</dbReference>
<dbReference type="GO" id="GO:0016491">
    <property type="term" value="F:oxidoreductase activity"/>
    <property type="evidence" value="ECO:0007669"/>
    <property type="project" value="UniProtKB-KW"/>
</dbReference>
<sequence length="299" mass="32779">MLLDCIIIGGGPAGLNAALVLGRARRNVIIFDDNKPRNAVTHQSNGFITRDGIAPTEFRQFAHQDLRKYPSILTRQERVTTVQPINGVFQAVSEQGYSFHARSVILATGLKETLPAVRGIHDYYGKSLFSCPYCDGWELRDKPLVLIADHESAFFLAKKVYQWSRDLMFCTNGIPLLTFEQKDKLYRRGIRVMEQKITALIGAGGMLKQIQFEDGTAVDRAGGFVTPGWTHASPLVDMLACQTNEMGAVVKDHFGRTSVPGVYVAGDTSFQPPAQVIVAAGEGCKAAIAVNTDLVEADF</sequence>
<dbReference type="EMBL" id="QTTN01000021">
    <property type="protein sequence ID" value="REE80181.1"/>
    <property type="molecule type" value="Genomic_DNA"/>
</dbReference>
<dbReference type="InterPro" id="IPR023753">
    <property type="entry name" value="FAD/NAD-binding_dom"/>
</dbReference>
<dbReference type="PANTHER" id="PTHR48105">
    <property type="entry name" value="THIOREDOXIN REDUCTASE 1-RELATED-RELATED"/>
    <property type="match status" value="1"/>
</dbReference>
<protein>
    <submittedName>
        <fullName evidence="6">Thioredoxin reductase</fullName>
    </submittedName>
</protein>
<dbReference type="PRINTS" id="PR00469">
    <property type="entry name" value="PNDRDTASEII"/>
</dbReference>
<dbReference type="InterPro" id="IPR036188">
    <property type="entry name" value="FAD/NAD-bd_sf"/>
</dbReference>
<evidence type="ECO:0000256" key="2">
    <source>
        <dbReference type="ARBA" id="ARBA00011738"/>
    </source>
</evidence>
<keyword evidence="3" id="KW-0285">Flavoprotein</keyword>
<dbReference type="Pfam" id="PF07992">
    <property type="entry name" value="Pyr_redox_2"/>
    <property type="match status" value="2"/>
</dbReference>
<keyword evidence="4" id="KW-0560">Oxidoreductase</keyword>
<comment type="subunit">
    <text evidence="2">Homodimer.</text>
</comment>
<feature type="domain" description="FAD/NAD(P)-binding" evidence="5">
    <location>
        <begin position="4"/>
        <end position="145"/>
    </location>
</feature>
<organism evidence="6 7">
    <name type="scientific">Paenibacillus taihuensis</name>
    <dbReference type="NCBI Taxonomy" id="1156355"/>
    <lineage>
        <taxon>Bacteria</taxon>
        <taxon>Bacillati</taxon>
        <taxon>Bacillota</taxon>
        <taxon>Bacilli</taxon>
        <taxon>Bacillales</taxon>
        <taxon>Paenibacillaceae</taxon>
        <taxon>Paenibacillus</taxon>
    </lineage>
</organism>
<dbReference type="PRINTS" id="PR00368">
    <property type="entry name" value="FADPNR"/>
</dbReference>
<reference evidence="6 7" key="1">
    <citation type="submission" date="2018-08" db="EMBL/GenBank/DDBJ databases">
        <title>Genomic Encyclopedia of Type Strains, Phase III (KMG-III): the genomes of soil and plant-associated and newly described type strains.</title>
        <authorList>
            <person name="Whitman W."/>
        </authorList>
    </citation>
    <scope>NUCLEOTIDE SEQUENCE [LARGE SCALE GENOMIC DNA]</scope>
    <source>
        <strain evidence="6 7">CGMCC 1.10966</strain>
    </source>
</reference>
<dbReference type="OrthoDB" id="9806179at2"/>
<evidence type="ECO:0000256" key="3">
    <source>
        <dbReference type="ARBA" id="ARBA00022630"/>
    </source>
</evidence>
<dbReference type="Gene3D" id="3.50.50.60">
    <property type="entry name" value="FAD/NAD(P)-binding domain"/>
    <property type="match status" value="2"/>
</dbReference>
<dbReference type="Proteomes" id="UP000256304">
    <property type="component" value="Unassembled WGS sequence"/>
</dbReference>
<evidence type="ECO:0000313" key="7">
    <source>
        <dbReference type="Proteomes" id="UP000256304"/>
    </source>
</evidence>
<gene>
    <name evidence="6" type="ORF">A8990_12130</name>
</gene>
<evidence type="ECO:0000256" key="1">
    <source>
        <dbReference type="ARBA" id="ARBA00001974"/>
    </source>
</evidence>
<accession>A0A3D9RR33</accession>
<comment type="cofactor">
    <cofactor evidence="1">
        <name>FAD</name>
        <dbReference type="ChEBI" id="CHEBI:57692"/>
    </cofactor>
</comment>
<feature type="domain" description="FAD/NAD(P)-binding" evidence="5">
    <location>
        <begin position="182"/>
        <end position="283"/>
    </location>
</feature>
<comment type="caution">
    <text evidence="6">The sequence shown here is derived from an EMBL/GenBank/DDBJ whole genome shotgun (WGS) entry which is preliminary data.</text>
</comment>
<evidence type="ECO:0000256" key="4">
    <source>
        <dbReference type="ARBA" id="ARBA00023002"/>
    </source>
</evidence>
<dbReference type="AlphaFoldDB" id="A0A3D9RR33"/>
<dbReference type="SUPFAM" id="SSF51905">
    <property type="entry name" value="FAD/NAD(P)-binding domain"/>
    <property type="match status" value="1"/>
</dbReference>
<evidence type="ECO:0000259" key="5">
    <source>
        <dbReference type="Pfam" id="PF07992"/>
    </source>
</evidence>
<name>A0A3D9RR33_9BACL</name>